<dbReference type="EC" id="1.1.1.31" evidence="6"/>
<dbReference type="SUPFAM" id="SSF48179">
    <property type="entry name" value="6-phosphogluconate dehydrogenase C-terminal domain-like"/>
    <property type="match status" value="1"/>
</dbReference>
<dbReference type="Pfam" id="PF03446">
    <property type="entry name" value="NAD_binding_2"/>
    <property type="match status" value="1"/>
</dbReference>
<proteinExistence type="predicted"/>
<dbReference type="InterPro" id="IPR015815">
    <property type="entry name" value="HIBADH-related"/>
</dbReference>
<dbReference type="AlphaFoldDB" id="A0A7W6CKY8"/>
<dbReference type="InterPro" id="IPR036291">
    <property type="entry name" value="NAD(P)-bd_dom_sf"/>
</dbReference>
<sequence length="302" mass="32127">MTDPASAPRRVAVIGLGVMGGPIARHLGHAGHSLTLYNRTPKRIEQWRTANPDIAVREANNAADAAEGSDVVITCVGNDDDLAEVVLGPQGVFTTLHPGGLFIDHTTVSARIARQIGVEARDKEIRCVDAPMTGAQAGAEAGTLTLMCGGRADAVEAATPVMRAYARRIVHIGKAGTGQATKMVNQIALAGVTAALAEAFRLAQAEHLDLDKVYEAISGGAAQSWQMDNRWHTMAQERFDFGFAIDWMRKDLGLALDEGRGLGLSFPVAALIDQLYADIQAMGGGRQDTSAILRRLPKRGVR</sequence>
<dbReference type="InterPro" id="IPR008927">
    <property type="entry name" value="6-PGluconate_DH-like_C_sf"/>
</dbReference>
<feature type="domain" description="6-phosphogluconate dehydrogenase NADP-binding" evidence="4">
    <location>
        <begin position="10"/>
        <end position="173"/>
    </location>
</feature>
<dbReference type="PANTHER" id="PTHR43060:SF15">
    <property type="entry name" value="3-HYDROXYISOBUTYRATE DEHYDROGENASE-LIKE 1, MITOCHONDRIAL-RELATED"/>
    <property type="match status" value="1"/>
</dbReference>
<dbReference type="InterPro" id="IPR029154">
    <property type="entry name" value="HIBADH-like_NADP-bd"/>
</dbReference>
<reference evidence="6 7" key="1">
    <citation type="submission" date="2020-08" db="EMBL/GenBank/DDBJ databases">
        <title>Genomic Encyclopedia of Type Strains, Phase IV (KMG-IV): sequencing the most valuable type-strain genomes for metagenomic binning, comparative biology and taxonomic classification.</title>
        <authorList>
            <person name="Goeker M."/>
        </authorList>
    </citation>
    <scope>NUCLEOTIDE SEQUENCE [LARGE SCALE GENOMIC DNA]</scope>
    <source>
        <strain evidence="6 7">DSM 27057</strain>
    </source>
</reference>
<dbReference type="EMBL" id="JACIDX010000006">
    <property type="protein sequence ID" value="MBB3954861.1"/>
    <property type="molecule type" value="Genomic_DNA"/>
</dbReference>
<dbReference type="GO" id="GO:0008442">
    <property type="term" value="F:3-hydroxyisobutyrate dehydrogenase activity"/>
    <property type="evidence" value="ECO:0007669"/>
    <property type="project" value="UniProtKB-EC"/>
</dbReference>
<feature type="active site" evidence="3">
    <location>
        <position position="182"/>
    </location>
</feature>
<dbReference type="GO" id="GO:0051287">
    <property type="term" value="F:NAD binding"/>
    <property type="evidence" value="ECO:0007669"/>
    <property type="project" value="InterPro"/>
</dbReference>
<dbReference type="Gene3D" id="1.10.1040.10">
    <property type="entry name" value="N-(1-d-carboxylethyl)-l-norvaline Dehydrogenase, domain 2"/>
    <property type="match status" value="1"/>
</dbReference>
<dbReference type="GO" id="GO:0050661">
    <property type="term" value="F:NADP binding"/>
    <property type="evidence" value="ECO:0007669"/>
    <property type="project" value="InterPro"/>
</dbReference>
<evidence type="ECO:0000256" key="3">
    <source>
        <dbReference type="PIRSR" id="PIRSR000103-1"/>
    </source>
</evidence>
<keyword evidence="1 6" id="KW-0560">Oxidoreductase</keyword>
<dbReference type="Pfam" id="PF14833">
    <property type="entry name" value="NAD_binding_11"/>
    <property type="match status" value="1"/>
</dbReference>
<dbReference type="SUPFAM" id="SSF51735">
    <property type="entry name" value="NAD(P)-binding Rossmann-fold domains"/>
    <property type="match status" value="1"/>
</dbReference>
<dbReference type="RefSeq" id="WP_183624680.1">
    <property type="nucleotide sequence ID" value="NZ_JACIDX010000006.1"/>
</dbReference>
<evidence type="ECO:0000256" key="2">
    <source>
        <dbReference type="ARBA" id="ARBA00023027"/>
    </source>
</evidence>
<dbReference type="Gene3D" id="3.40.50.720">
    <property type="entry name" value="NAD(P)-binding Rossmann-like Domain"/>
    <property type="match status" value="1"/>
</dbReference>
<protein>
    <submittedName>
        <fullName evidence="6">3-hydroxyisobutyrate dehydrogenase</fullName>
        <ecNumber evidence="6">1.1.1.31</ecNumber>
    </submittedName>
</protein>
<evidence type="ECO:0000259" key="4">
    <source>
        <dbReference type="Pfam" id="PF03446"/>
    </source>
</evidence>
<comment type="caution">
    <text evidence="6">The sequence shown here is derived from an EMBL/GenBank/DDBJ whole genome shotgun (WGS) entry which is preliminary data.</text>
</comment>
<dbReference type="InterPro" id="IPR013328">
    <property type="entry name" value="6PGD_dom2"/>
</dbReference>
<dbReference type="PANTHER" id="PTHR43060">
    <property type="entry name" value="3-HYDROXYISOBUTYRATE DEHYDROGENASE-LIKE 1, MITOCHONDRIAL-RELATED"/>
    <property type="match status" value="1"/>
</dbReference>
<dbReference type="Proteomes" id="UP000548867">
    <property type="component" value="Unassembled WGS sequence"/>
</dbReference>
<feature type="domain" description="3-hydroxyisobutyrate dehydrogenase-like NAD-binding" evidence="5">
    <location>
        <begin position="176"/>
        <end position="295"/>
    </location>
</feature>
<keyword evidence="7" id="KW-1185">Reference proteome</keyword>
<name>A0A7W6CKY8_9SPHN</name>
<dbReference type="InterPro" id="IPR006115">
    <property type="entry name" value="6PGDH_NADP-bd"/>
</dbReference>
<dbReference type="PIRSF" id="PIRSF000103">
    <property type="entry name" value="HIBADH"/>
    <property type="match status" value="1"/>
</dbReference>
<evidence type="ECO:0000313" key="6">
    <source>
        <dbReference type="EMBL" id="MBB3954861.1"/>
    </source>
</evidence>
<evidence type="ECO:0000259" key="5">
    <source>
        <dbReference type="Pfam" id="PF14833"/>
    </source>
</evidence>
<evidence type="ECO:0000313" key="7">
    <source>
        <dbReference type="Proteomes" id="UP000548867"/>
    </source>
</evidence>
<keyword evidence="2" id="KW-0520">NAD</keyword>
<evidence type="ECO:0000256" key="1">
    <source>
        <dbReference type="ARBA" id="ARBA00023002"/>
    </source>
</evidence>
<organism evidence="6 7">
    <name type="scientific">Novosphingobium sediminicola</name>
    <dbReference type="NCBI Taxonomy" id="563162"/>
    <lineage>
        <taxon>Bacteria</taxon>
        <taxon>Pseudomonadati</taxon>
        <taxon>Pseudomonadota</taxon>
        <taxon>Alphaproteobacteria</taxon>
        <taxon>Sphingomonadales</taxon>
        <taxon>Sphingomonadaceae</taxon>
        <taxon>Novosphingobium</taxon>
    </lineage>
</organism>
<gene>
    <name evidence="6" type="ORF">GGR38_001810</name>
</gene>
<accession>A0A7W6CKY8</accession>